<proteinExistence type="inferred from homology"/>
<dbReference type="RefSeq" id="XP_004257784.1">
    <property type="nucleotide sequence ID" value="XM_004257736.1"/>
</dbReference>
<comment type="subunit">
    <text evidence="2">Homodimer.</text>
</comment>
<dbReference type="Proteomes" id="UP000014680">
    <property type="component" value="Unassembled WGS sequence"/>
</dbReference>
<accession>A0A0A1U7Y8</accession>
<dbReference type="GO" id="GO:0070150">
    <property type="term" value="P:mitochondrial glycyl-tRNA aminoacylation"/>
    <property type="evidence" value="ECO:0007669"/>
    <property type="project" value="TreeGrafter"/>
</dbReference>
<organism evidence="11 12">
    <name type="scientific">Entamoeba invadens IP1</name>
    <dbReference type="NCBI Taxonomy" id="370355"/>
    <lineage>
        <taxon>Eukaryota</taxon>
        <taxon>Amoebozoa</taxon>
        <taxon>Evosea</taxon>
        <taxon>Archamoebae</taxon>
        <taxon>Mastigamoebida</taxon>
        <taxon>Entamoebidae</taxon>
        <taxon>Entamoeba</taxon>
    </lineage>
</organism>
<gene>
    <name evidence="11" type="ORF">EIN_267190</name>
</gene>
<dbReference type="PANTHER" id="PTHR10745">
    <property type="entry name" value="GLYCYL-TRNA SYNTHETASE/DNA POLYMERASE SUBUNIT GAMMA-2"/>
    <property type="match status" value="1"/>
</dbReference>
<dbReference type="CDD" id="cd00774">
    <property type="entry name" value="GlyRS-like_core"/>
    <property type="match status" value="1"/>
</dbReference>
<keyword evidence="7" id="KW-0648">Protein biosynthesis</keyword>
<dbReference type="InterPro" id="IPR002315">
    <property type="entry name" value="tRNA-synt_gly"/>
</dbReference>
<dbReference type="EMBL" id="KB206479">
    <property type="protein sequence ID" value="ELP91013.1"/>
    <property type="molecule type" value="Genomic_DNA"/>
</dbReference>
<evidence type="ECO:0000313" key="11">
    <source>
        <dbReference type="EMBL" id="ELP91013.1"/>
    </source>
</evidence>
<dbReference type="InterPro" id="IPR004154">
    <property type="entry name" value="Anticodon-bd"/>
</dbReference>
<keyword evidence="5" id="KW-0547">Nucleotide-binding</keyword>
<keyword evidence="12" id="KW-1185">Reference proteome</keyword>
<dbReference type="InterPro" id="IPR006195">
    <property type="entry name" value="aa-tRNA-synth_II"/>
</dbReference>
<dbReference type="GO" id="GO:0005524">
    <property type="term" value="F:ATP binding"/>
    <property type="evidence" value="ECO:0007669"/>
    <property type="project" value="UniProtKB-KW"/>
</dbReference>
<evidence type="ECO:0000313" key="12">
    <source>
        <dbReference type="Proteomes" id="UP000014680"/>
    </source>
</evidence>
<dbReference type="FunFam" id="3.40.50.800:FF:000004">
    <property type="entry name" value="Glycine--tRNA ligase 2"/>
    <property type="match status" value="1"/>
</dbReference>
<comment type="similarity">
    <text evidence="1">Belongs to the class-II aminoacyl-tRNA synthetase family.</text>
</comment>
<dbReference type="PANTHER" id="PTHR10745:SF0">
    <property type="entry name" value="GLYCINE--TRNA LIGASE"/>
    <property type="match status" value="1"/>
</dbReference>
<dbReference type="GO" id="GO:0004820">
    <property type="term" value="F:glycine-tRNA ligase activity"/>
    <property type="evidence" value="ECO:0007669"/>
    <property type="project" value="UniProtKB-EC"/>
</dbReference>
<dbReference type="EC" id="6.1.1.14" evidence="3"/>
<feature type="domain" description="Aminoacyl-transfer RNA synthetases class-II family profile" evidence="10">
    <location>
        <begin position="42"/>
        <end position="516"/>
    </location>
</feature>
<evidence type="ECO:0000256" key="5">
    <source>
        <dbReference type="ARBA" id="ARBA00022741"/>
    </source>
</evidence>
<evidence type="ECO:0000259" key="10">
    <source>
        <dbReference type="PROSITE" id="PS50862"/>
    </source>
</evidence>
<dbReference type="GeneID" id="14890126"/>
<dbReference type="PROSITE" id="PS50862">
    <property type="entry name" value="AA_TRNA_LIGASE_II"/>
    <property type="match status" value="1"/>
</dbReference>
<evidence type="ECO:0000256" key="6">
    <source>
        <dbReference type="ARBA" id="ARBA00022840"/>
    </source>
</evidence>
<dbReference type="PRINTS" id="PR01043">
    <property type="entry name" value="TRNASYNTHGLY"/>
</dbReference>
<protein>
    <recommendedName>
        <fullName evidence="3">glycine--tRNA ligase</fullName>
        <ecNumber evidence="3">6.1.1.14</ecNumber>
    </recommendedName>
    <alternativeName>
        <fullName evidence="9">Diadenosine tetraphosphate synthetase</fullName>
    </alternativeName>
</protein>
<evidence type="ECO:0000256" key="1">
    <source>
        <dbReference type="ARBA" id="ARBA00008226"/>
    </source>
</evidence>
<dbReference type="Pfam" id="PF03129">
    <property type="entry name" value="HGTP_anticodon"/>
    <property type="match status" value="1"/>
</dbReference>
<dbReference type="Pfam" id="PF00587">
    <property type="entry name" value="tRNA-synt_2b"/>
    <property type="match status" value="1"/>
</dbReference>
<dbReference type="InterPro" id="IPR033731">
    <property type="entry name" value="GlyRS-like_core"/>
</dbReference>
<dbReference type="VEuPathDB" id="AmoebaDB:EIN_267190"/>
<keyword evidence="8 11" id="KW-0030">Aminoacyl-tRNA synthetase</keyword>
<dbReference type="NCBIfam" id="TIGR00389">
    <property type="entry name" value="glyS_dimeric"/>
    <property type="match status" value="1"/>
</dbReference>
<dbReference type="Gene3D" id="3.30.930.10">
    <property type="entry name" value="Bira Bifunctional Protein, Domain 2"/>
    <property type="match status" value="1"/>
</dbReference>
<dbReference type="OMA" id="MEMQYFV"/>
<sequence length="630" mass="71708">MQRPAEQYTKEKLLIKKKKLDDVLKQRNIVVQAYEIYGGIAGLYDMGPLGCALKQNILQFWRKHFTTYENLFEVEGPILTPKCVLEASGHTAKFSDYMVKDMKNGCCYRADHILKTFYEKQMEDPKTSEQEKEHLEAQMKVIDNLSKEELGAAIKNNGIKAPDSGNDLSDPVPFNLMFATDIGPVGDLKAFLRPETAQGIFTMFKRNLEYNGGKVPFGVTQIGNVFRNEIAPRNGLLRVREFTLAEIEYFVLPDKKTHKNFADVENLNVQLYPRELQLADKEAELMTLKQAVADNVINSQLLAYFMGRTYKFLTELGIPGEHIRFRQHLKTEMAHYAKDCWDAEIRMSYGWVECVGHADRGDYDLSNHARCSKVDQSVYITFDEPKEVCEVTITFNKGALGKKYRKDSQKLFAYVEKLNETEKEAIMKEFEANGVWKITVENINFELKKEDMKITSGMKKVHGESIIPHVIEPSFGIGRVLTGVLEHCFWLREGDENRSVLSVPAAIAPVKLGIFPLLTKPEFTSKVSEIEGVCQRGFVSFKSNTTAVAIGKKYSQADEAGIPFAITVDHKTLSENTVTLRDRDTMKQVRVPEDKIVELVTALSQFHSILKFEDLLKTYPVEEVKEVKEN</sequence>
<evidence type="ECO:0000256" key="2">
    <source>
        <dbReference type="ARBA" id="ARBA00011738"/>
    </source>
</evidence>
<reference evidence="11 12" key="1">
    <citation type="submission" date="2012-10" db="EMBL/GenBank/DDBJ databases">
        <authorList>
            <person name="Zafar N."/>
            <person name="Inman J."/>
            <person name="Hall N."/>
            <person name="Lorenzi H."/>
            <person name="Caler E."/>
        </authorList>
    </citation>
    <scope>NUCLEOTIDE SEQUENCE [LARGE SCALE GENOMIC DNA]</scope>
    <source>
        <strain evidence="11 12">IP1</strain>
    </source>
</reference>
<evidence type="ECO:0000256" key="7">
    <source>
        <dbReference type="ARBA" id="ARBA00022917"/>
    </source>
</evidence>
<dbReference type="AlphaFoldDB" id="A0A0A1U7Y8"/>
<evidence type="ECO:0000256" key="4">
    <source>
        <dbReference type="ARBA" id="ARBA00022598"/>
    </source>
</evidence>
<dbReference type="SUPFAM" id="SSF55681">
    <property type="entry name" value="Class II aaRS and biotin synthetases"/>
    <property type="match status" value="1"/>
</dbReference>
<evidence type="ECO:0000256" key="3">
    <source>
        <dbReference type="ARBA" id="ARBA00012829"/>
    </source>
</evidence>
<dbReference type="KEGG" id="eiv:EIN_267190"/>
<keyword evidence="6" id="KW-0067">ATP-binding</keyword>
<keyword evidence="4 11" id="KW-0436">Ligase</keyword>
<dbReference type="NCBIfam" id="NF003211">
    <property type="entry name" value="PRK04173.1"/>
    <property type="match status" value="1"/>
</dbReference>
<dbReference type="Gene3D" id="3.40.50.800">
    <property type="entry name" value="Anticodon-binding domain"/>
    <property type="match status" value="1"/>
</dbReference>
<dbReference type="FunFam" id="3.30.40.230:FF:000001">
    <property type="entry name" value="Glycine--tRNA ligase"/>
    <property type="match status" value="1"/>
</dbReference>
<dbReference type="InterPro" id="IPR036621">
    <property type="entry name" value="Anticodon-bd_dom_sf"/>
</dbReference>
<dbReference type="InterPro" id="IPR002314">
    <property type="entry name" value="aa-tRNA-synt_IIb"/>
</dbReference>
<dbReference type="Gene3D" id="3.30.720.200">
    <property type="match status" value="1"/>
</dbReference>
<dbReference type="InterPro" id="IPR045864">
    <property type="entry name" value="aa-tRNA-synth_II/BPL/LPL"/>
</dbReference>
<name>A0A0A1U7Y8_ENTIV</name>
<evidence type="ECO:0000256" key="9">
    <source>
        <dbReference type="ARBA" id="ARBA00030057"/>
    </source>
</evidence>
<evidence type="ECO:0000256" key="8">
    <source>
        <dbReference type="ARBA" id="ARBA00023146"/>
    </source>
</evidence>
<dbReference type="SUPFAM" id="SSF52954">
    <property type="entry name" value="Class II aaRS ABD-related"/>
    <property type="match status" value="1"/>
</dbReference>
<dbReference type="InterPro" id="IPR027031">
    <property type="entry name" value="Gly-tRNA_synthase/POLG2"/>
</dbReference>
<dbReference type="GO" id="GO:0005739">
    <property type="term" value="C:mitochondrion"/>
    <property type="evidence" value="ECO:0007669"/>
    <property type="project" value="TreeGrafter"/>
</dbReference>
<dbReference type="OrthoDB" id="57698at2759"/>
<dbReference type="Gene3D" id="3.30.40.230">
    <property type="match status" value="1"/>
</dbReference>